<feature type="transmembrane region" description="Helical" evidence="5">
    <location>
        <begin position="333"/>
        <end position="353"/>
    </location>
</feature>
<feature type="transmembrane region" description="Helical" evidence="5">
    <location>
        <begin position="308"/>
        <end position="326"/>
    </location>
</feature>
<feature type="transmembrane region" description="Helical" evidence="5">
    <location>
        <begin position="258"/>
        <end position="278"/>
    </location>
</feature>
<keyword evidence="2 5" id="KW-0812">Transmembrane</keyword>
<protein>
    <submittedName>
        <fullName evidence="9">Nodulation protein NfeD</fullName>
    </submittedName>
</protein>
<dbReference type="InterPro" id="IPR056738">
    <property type="entry name" value="NfeD1b_N"/>
</dbReference>
<dbReference type="AlphaFoldDB" id="A0A5C4T520"/>
<evidence type="ECO:0000259" key="6">
    <source>
        <dbReference type="Pfam" id="PF01957"/>
    </source>
</evidence>
<dbReference type="Gene3D" id="3.90.226.10">
    <property type="entry name" value="2-enoyl-CoA Hydratase, Chain A, domain 1"/>
    <property type="match status" value="1"/>
</dbReference>
<evidence type="ECO:0000259" key="7">
    <source>
        <dbReference type="Pfam" id="PF24961"/>
    </source>
</evidence>
<dbReference type="GO" id="GO:0005886">
    <property type="term" value="C:plasma membrane"/>
    <property type="evidence" value="ECO:0007669"/>
    <property type="project" value="TreeGrafter"/>
</dbReference>
<dbReference type="PANTHER" id="PTHR33507:SF3">
    <property type="entry name" value="INNER MEMBRANE PROTEIN YBBJ"/>
    <property type="match status" value="1"/>
</dbReference>
<evidence type="ECO:0000256" key="5">
    <source>
        <dbReference type="SAM" id="Phobius"/>
    </source>
</evidence>
<keyword evidence="3 5" id="KW-1133">Transmembrane helix</keyword>
<dbReference type="SUPFAM" id="SSF52096">
    <property type="entry name" value="ClpP/crotonase"/>
    <property type="match status" value="1"/>
</dbReference>
<dbReference type="InterPro" id="IPR029045">
    <property type="entry name" value="ClpP/crotonase-like_dom_sf"/>
</dbReference>
<gene>
    <name evidence="9" type="ORF">FE784_21950</name>
</gene>
<feature type="domain" description="NfeD integral membrane" evidence="7">
    <location>
        <begin position="264"/>
        <end position="377"/>
    </location>
</feature>
<evidence type="ECO:0000256" key="2">
    <source>
        <dbReference type="ARBA" id="ARBA00022692"/>
    </source>
</evidence>
<organism evidence="9 10">
    <name type="scientific">Paenibacillus hemerocallicola</name>
    <dbReference type="NCBI Taxonomy" id="1172614"/>
    <lineage>
        <taxon>Bacteria</taxon>
        <taxon>Bacillati</taxon>
        <taxon>Bacillota</taxon>
        <taxon>Bacilli</taxon>
        <taxon>Bacillales</taxon>
        <taxon>Paenibacillaceae</taxon>
        <taxon>Paenibacillus</taxon>
    </lineage>
</organism>
<dbReference type="OrthoDB" id="9806253at2"/>
<dbReference type="Pfam" id="PF25145">
    <property type="entry name" value="NfeD1b_N"/>
    <property type="match status" value="1"/>
</dbReference>
<evidence type="ECO:0000256" key="3">
    <source>
        <dbReference type="ARBA" id="ARBA00022989"/>
    </source>
</evidence>
<dbReference type="InterPro" id="IPR052165">
    <property type="entry name" value="Membrane_assoc_protease"/>
</dbReference>
<dbReference type="InterPro" id="IPR002810">
    <property type="entry name" value="NfeD-like_C"/>
</dbReference>
<dbReference type="CDD" id="cd07021">
    <property type="entry name" value="Clp_protease_NfeD_like"/>
    <property type="match status" value="1"/>
</dbReference>
<reference evidence="9 10" key="1">
    <citation type="submission" date="2019-05" db="EMBL/GenBank/DDBJ databases">
        <title>We sequenced the genome of Paenibacillus hemerocallicola KCTC 33185 for further insight into its adaptation and study the phylogeny of Paenibacillus.</title>
        <authorList>
            <person name="Narsing Rao M.P."/>
        </authorList>
    </citation>
    <scope>NUCLEOTIDE SEQUENCE [LARGE SCALE GENOMIC DNA]</scope>
    <source>
        <strain evidence="9 10">KCTC 33185</strain>
    </source>
</reference>
<dbReference type="Proteomes" id="UP000307943">
    <property type="component" value="Unassembled WGS sequence"/>
</dbReference>
<feature type="transmembrane region" description="Helical" evidence="5">
    <location>
        <begin position="359"/>
        <end position="380"/>
    </location>
</feature>
<sequence length="464" mass="48665">MHNGGSRHMLRLKLIAFGMLALVLAGGVLLGIGVQAASTTSPKAGAETVSPGKLVYVIPVHQTVESGLYSFLERAFADAEQADAAAIVLDVDTLGGRLDSAEIIGKLIRNSPVPTTAFVHGRAVSAGSYIALNAGKIVMEPGSTIGSASVVDSSGDEVESAKVVSHWSSEMRSAAELRGRNPDIAEGMVDKNAVVDMPQIGRKSGPGEIVSLTAEEAIKVGYAEKIASTLDEMIAFIGLKGATIIHFEPSFAEKLARFLVDPVIMTVLLIVGIAGVAIELLVPGFGLPGILGVIGFGLYFFGHYIAGFAGVEDVVLFVAGIVLLIAEMFVPSFGILGILGIAAIISGVVMAAFDTENALISLGISFVLAVIVVAVVAKVFKRRGVWNKFILRDSLNDESGYVSHDSKEHLFGAVGTAVTPLRPAGTAEFWDEKIDVVTEGDFIEANCPVKVVKVEGNRVIVKRI</sequence>
<dbReference type="Gene3D" id="2.40.50.140">
    <property type="entry name" value="Nucleic acid-binding proteins"/>
    <property type="match status" value="1"/>
</dbReference>
<feature type="domain" description="NfeD1b N-terminal" evidence="8">
    <location>
        <begin position="55"/>
        <end position="245"/>
    </location>
</feature>
<dbReference type="Pfam" id="PF01957">
    <property type="entry name" value="NfeD"/>
    <property type="match status" value="1"/>
</dbReference>
<evidence type="ECO:0000313" key="10">
    <source>
        <dbReference type="Proteomes" id="UP000307943"/>
    </source>
</evidence>
<evidence type="ECO:0000256" key="1">
    <source>
        <dbReference type="ARBA" id="ARBA00004141"/>
    </source>
</evidence>
<comment type="caution">
    <text evidence="9">The sequence shown here is derived from an EMBL/GenBank/DDBJ whole genome shotgun (WGS) entry which is preliminary data.</text>
</comment>
<feature type="domain" description="NfeD-like C-terminal" evidence="6">
    <location>
        <begin position="408"/>
        <end position="463"/>
    </location>
</feature>
<evidence type="ECO:0000313" key="9">
    <source>
        <dbReference type="EMBL" id="TNJ64133.1"/>
    </source>
</evidence>
<evidence type="ECO:0000259" key="8">
    <source>
        <dbReference type="Pfam" id="PF25145"/>
    </source>
</evidence>
<dbReference type="PANTHER" id="PTHR33507">
    <property type="entry name" value="INNER MEMBRANE PROTEIN YBBJ"/>
    <property type="match status" value="1"/>
</dbReference>
<dbReference type="InterPro" id="IPR012340">
    <property type="entry name" value="NA-bd_OB-fold"/>
</dbReference>
<accession>A0A5C4T520</accession>
<keyword evidence="4 5" id="KW-0472">Membrane</keyword>
<evidence type="ECO:0000256" key="4">
    <source>
        <dbReference type="ARBA" id="ARBA00023136"/>
    </source>
</evidence>
<dbReference type="EMBL" id="VDCQ01000033">
    <property type="protein sequence ID" value="TNJ64133.1"/>
    <property type="molecule type" value="Genomic_DNA"/>
</dbReference>
<dbReference type="InterPro" id="IPR056739">
    <property type="entry name" value="NfeD_membrane"/>
</dbReference>
<proteinExistence type="predicted"/>
<dbReference type="Pfam" id="PF24961">
    <property type="entry name" value="NfeD_membrane"/>
    <property type="match status" value="1"/>
</dbReference>
<comment type="subcellular location">
    <subcellularLocation>
        <location evidence="1">Membrane</location>
        <topology evidence="1">Multi-pass membrane protein</topology>
    </subcellularLocation>
</comment>
<name>A0A5C4T520_9BACL</name>
<keyword evidence="10" id="KW-1185">Reference proteome</keyword>